<keyword evidence="9 12" id="KW-0472">Membrane</keyword>
<dbReference type="PANTHER" id="PTHR33021:SF533">
    <property type="entry name" value="PHYTOCYANIN DOMAIN-CONTAINING PROTEIN"/>
    <property type="match status" value="1"/>
</dbReference>
<dbReference type="FunFam" id="2.60.40.420:FF:000067">
    <property type="entry name" value="Cupredoxin superfamily protein"/>
    <property type="match status" value="1"/>
</dbReference>
<comment type="subcellular location">
    <subcellularLocation>
        <location evidence="1">Membrane</location>
        <topology evidence="1">Single-pass type I membrane protein</topology>
    </subcellularLocation>
</comment>
<gene>
    <name evidence="14" type="ORF">Tsubulata_020495</name>
</gene>
<dbReference type="PROSITE" id="PS51485">
    <property type="entry name" value="PHYTOCYANIN"/>
    <property type="match status" value="1"/>
</dbReference>
<evidence type="ECO:0000256" key="3">
    <source>
        <dbReference type="ARBA" id="ARBA00022692"/>
    </source>
</evidence>
<dbReference type="EMBL" id="JAKUCV010002215">
    <property type="protein sequence ID" value="KAJ4843504.1"/>
    <property type="molecule type" value="Genomic_DNA"/>
</dbReference>
<keyword evidence="15" id="KW-1185">Reference proteome</keyword>
<evidence type="ECO:0000256" key="9">
    <source>
        <dbReference type="ARBA" id="ARBA00023136"/>
    </source>
</evidence>
<evidence type="ECO:0000313" key="14">
    <source>
        <dbReference type="EMBL" id="KAJ4843504.1"/>
    </source>
</evidence>
<proteinExistence type="predicted"/>
<keyword evidence="3 12" id="KW-0812">Transmembrane</keyword>
<keyword evidence="5" id="KW-0732">Signal</keyword>
<evidence type="ECO:0000256" key="12">
    <source>
        <dbReference type="SAM" id="Phobius"/>
    </source>
</evidence>
<accession>A0A9Q0G744</accession>
<evidence type="ECO:0000313" key="15">
    <source>
        <dbReference type="Proteomes" id="UP001141552"/>
    </source>
</evidence>
<protein>
    <recommendedName>
        <fullName evidence="13">Phytocyanin domain-containing protein</fullName>
    </recommendedName>
</protein>
<keyword evidence="11" id="KW-0325">Glycoprotein</keyword>
<reference evidence="14" key="2">
    <citation type="journal article" date="2023" name="Plants (Basel)">
        <title>Annotation of the Turnera subulata (Passifloraceae) Draft Genome Reveals the S-Locus Evolved after the Divergence of Turneroideae from Passifloroideae in a Stepwise Manner.</title>
        <authorList>
            <person name="Henning P.M."/>
            <person name="Roalson E.H."/>
            <person name="Mir W."/>
            <person name="McCubbin A.G."/>
            <person name="Shore J.S."/>
        </authorList>
    </citation>
    <scope>NUCLEOTIDE SEQUENCE</scope>
    <source>
        <strain evidence="14">F60SS</strain>
    </source>
</reference>
<dbReference type="Gene3D" id="2.60.40.420">
    <property type="entry name" value="Cupredoxins - blue copper proteins"/>
    <property type="match status" value="2"/>
</dbReference>
<dbReference type="OrthoDB" id="823279at2759"/>
<evidence type="ECO:0000256" key="2">
    <source>
        <dbReference type="ARBA" id="ARBA00022448"/>
    </source>
</evidence>
<dbReference type="SUPFAM" id="SSF49503">
    <property type="entry name" value="Cupredoxins"/>
    <property type="match status" value="2"/>
</dbReference>
<dbReference type="GO" id="GO:0009610">
    <property type="term" value="P:response to symbiotic fungus"/>
    <property type="evidence" value="ECO:0007669"/>
    <property type="project" value="UniProtKB-ARBA"/>
</dbReference>
<dbReference type="GO" id="GO:0009055">
    <property type="term" value="F:electron transfer activity"/>
    <property type="evidence" value="ECO:0007669"/>
    <property type="project" value="InterPro"/>
</dbReference>
<organism evidence="14 15">
    <name type="scientific">Turnera subulata</name>
    <dbReference type="NCBI Taxonomy" id="218843"/>
    <lineage>
        <taxon>Eukaryota</taxon>
        <taxon>Viridiplantae</taxon>
        <taxon>Streptophyta</taxon>
        <taxon>Embryophyta</taxon>
        <taxon>Tracheophyta</taxon>
        <taxon>Spermatophyta</taxon>
        <taxon>Magnoliopsida</taxon>
        <taxon>eudicotyledons</taxon>
        <taxon>Gunneridae</taxon>
        <taxon>Pentapetalae</taxon>
        <taxon>rosids</taxon>
        <taxon>fabids</taxon>
        <taxon>Malpighiales</taxon>
        <taxon>Passifloraceae</taxon>
        <taxon>Turnera</taxon>
    </lineage>
</organism>
<evidence type="ECO:0000256" key="6">
    <source>
        <dbReference type="ARBA" id="ARBA00022982"/>
    </source>
</evidence>
<evidence type="ECO:0000259" key="13">
    <source>
        <dbReference type="PROSITE" id="PS51485"/>
    </source>
</evidence>
<feature type="domain" description="Phytocyanin" evidence="13">
    <location>
        <begin position="10"/>
        <end position="103"/>
    </location>
</feature>
<evidence type="ECO:0000256" key="1">
    <source>
        <dbReference type="ARBA" id="ARBA00004479"/>
    </source>
</evidence>
<evidence type="ECO:0000256" key="4">
    <source>
        <dbReference type="ARBA" id="ARBA00022723"/>
    </source>
</evidence>
<comment type="caution">
    <text evidence="14">The sequence shown here is derived from an EMBL/GenBank/DDBJ whole genome shotgun (WGS) entry which is preliminary data.</text>
</comment>
<dbReference type="InterPro" id="IPR008972">
    <property type="entry name" value="Cupredoxin"/>
</dbReference>
<dbReference type="PANTHER" id="PTHR33021">
    <property type="entry name" value="BLUE COPPER PROTEIN"/>
    <property type="match status" value="1"/>
</dbReference>
<evidence type="ECO:0000256" key="7">
    <source>
        <dbReference type="ARBA" id="ARBA00022989"/>
    </source>
</evidence>
<evidence type="ECO:0000256" key="5">
    <source>
        <dbReference type="ARBA" id="ARBA00022729"/>
    </source>
</evidence>
<dbReference type="InterPro" id="IPR039391">
    <property type="entry name" value="Phytocyanin-like"/>
</dbReference>
<sequence length="205" mass="21815">MVFVPSTLATQHVVGDDAGWNNNNFDYQAWAQGKEFHYPQGSHNVIKVNGTGFQQCMAPAGAEKFTSGNDVITLSTPGRKWYICGFGNHCESGNQKLAITVMDMWGSPAPSPTSPSSSATKVAYFGWIAAAFGILGLAMIIILMMAIAINSVVFAPQILAEEFVVGDETVFKYTPGVHNVLKVNGTGFQQCTAPAGTEALTTGND</sequence>
<keyword evidence="2" id="KW-0813">Transport</keyword>
<evidence type="ECO:0000256" key="11">
    <source>
        <dbReference type="ARBA" id="ARBA00023180"/>
    </source>
</evidence>
<keyword evidence="6" id="KW-0249">Electron transport</keyword>
<keyword evidence="8" id="KW-0186">Copper</keyword>
<dbReference type="CDD" id="cd04216">
    <property type="entry name" value="Phytocyanin"/>
    <property type="match status" value="1"/>
</dbReference>
<dbReference type="Pfam" id="PF02298">
    <property type="entry name" value="Cu_bind_like"/>
    <property type="match status" value="2"/>
</dbReference>
<feature type="transmembrane region" description="Helical" evidence="12">
    <location>
        <begin position="124"/>
        <end position="149"/>
    </location>
</feature>
<dbReference type="AlphaFoldDB" id="A0A9Q0G744"/>
<dbReference type="GO" id="GO:0005886">
    <property type="term" value="C:plasma membrane"/>
    <property type="evidence" value="ECO:0007669"/>
    <property type="project" value="TreeGrafter"/>
</dbReference>
<feature type="non-terminal residue" evidence="14">
    <location>
        <position position="1"/>
    </location>
</feature>
<keyword evidence="7 12" id="KW-1133">Transmembrane helix</keyword>
<dbReference type="GO" id="GO:0046872">
    <property type="term" value="F:metal ion binding"/>
    <property type="evidence" value="ECO:0007669"/>
    <property type="project" value="UniProtKB-KW"/>
</dbReference>
<evidence type="ECO:0000256" key="10">
    <source>
        <dbReference type="ARBA" id="ARBA00023157"/>
    </source>
</evidence>
<reference evidence="14" key="1">
    <citation type="submission" date="2022-02" db="EMBL/GenBank/DDBJ databases">
        <authorList>
            <person name="Henning P.M."/>
            <person name="McCubbin A.G."/>
            <person name="Shore J.S."/>
        </authorList>
    </citation>
    <scope>NUCLEOTIDE SEQUENCE</scope>
    <source>
        <strain evidence="14">F60SS</strain>
        <tissue evidence="14">Leaves</tissue>
    </source>
</reference>
<keyword evidence="10" id="KW-1015">Disulfide bond</keyword>
<name>A0A9Q0G744_9ROSI</name>
<keyword evidence="4" id="KW-0479">Metal-binding</keyword>
<dbReference type="InterPro" id="IPR003245">
    <property type="entry name" value="Phytocyanin_dom"/>
</dbReference>
<dbReference type="Proteomes" id="UP001141552">
    <property type="component" value="Unassembled WGS sequence"/>
</dbReference>
<evidence type="ECO:0000256" key="8">
    <source>
        <dbReference type="ARBA" id="ARBA00023008"/>
    </source>
</evidence>